<evidence type="ECO:0000313" key="2">
    <source>
        <dbReference type="EMBL" id="ACZ39588.1"/>
    </source>
</evidence>
<keyword evidence="1" id="KW-0812">Transmembrane</keyword>
<dbReference type="RefSeq" id="WP_012872634.1">
    <property type="nucleotide sequence ID" value="NC_013523.1"/>
</dbReference>
<organism evidence="2 3">
    <name type="scientific">Sphaerobacter thermophilus (strain ATCC 49802 / DSM 20745 / KCCM 41009 / NCIMB 13125 / S 6022)</name>
    <dbReference type="NCBI Taxonomy" id="479434"/>
    <lineage>
        <taxon>Bacteria</taxon>
        <taxon>Pseudomonadati</taxon>
        <taxon>Thermomicrobiota</taxon>
        <taxon>Thermomicrobia</taxon>
        <taxon>Sphaerobacterales</taxon>
        <taxon>Sphaerobacterineae</taxon>
        <taxon>Sphaerobacteraceae</taxon>
        <taxon>Sphaerobacter</taxon>
    </lineage>
</organism>
<dbReference type="Proteomes" id="UP000002027">
    <property type="component" value="Chromosome 1"/>
</dbReference>
<protein>
    <recommendedName>
        <fullName evidence="4">Polysulphide reductase NrfD</fullName>
    </recommendedName>
</protein>
<feature type="transmembrane region" description="Helical" evidence="1">
    <location>
        <begin position="44"/>
        <end position="69"/>
    </location>
</feature>
<proteinExistence type="predicted"/>
<dbReference type="HOGENOM" id="CLU_021295_1_0_0"/>
<reference evidence="3" key="1">
    <citation type="submission" date="2009-11" db="EMBL/GenBank/DDBJ databases">
        <title>The complete chromosome 1 of Sphaerobacter thermophilus DSM 20745.</title>
        <authorList>
            <person name="Lucas S."/>
            <person name="Copeland A."/>
            <person name="Lapidus A."/>
            <person name="Glavina del Rio T."/>
            <person name="Dalin E."/>
            <person name="Tice H."/>
            <person name="Bruce D."/>
            <person name="Goodwin L."/>
            <person name="Pitluck S."/>
            <person name="Kyrpides N."/>
            <person name="Mavromatis K."/>
            <person name="Ivanova N."/>
            <person name="Mikhailova N."/>
            <person name="LaButti K.M."/>
            <person name="Clum A."/>
            <person name="Sun H.I."/>
            <person name="Brettin T."/>
            <person name="Detter J.C."/>
            <person name="Han C."/>
            <person name="Larimer F."/>
            <person name="Land M."/>
            <person name="Hauser L."/>
            <person name="Markowitz V."/>
            <person name="Cheng J.F."/>
            <person name="Hugenholtz P."/>
            <person name="Woyke T."/>
            <person name="Wu D."/>
            <person name="Steenblock K."/>
            <person name="Schneider S."/>
            <person name="Pukall R."/>
            <person name="Goeker M."/>
            <person name="Klenk H.P."/>
            <person name="Eisen J.A."/>
        </authorList>
    </citation>
    <scope>NUCLEOTIDE SEQUENCE [LARGE SCALE GENOMIC DNA]</scope>
    <source>
        <strain evidence="3">ATCC 49802 / DSM 20745 / S 6022</strain>
    </source>
</reference>
<accession>D1C6G3</accession>
<dbReference type="InParanoid" id="D1C6G3"/>
<feature type="transmembrane region" description="Helical" evidence="1">
    <location>
        <begin position="155"/>
        <end position="175"/>
    </location>
</feature>
<gene>
    <name evidence="2" type="ordered locus">Sthe_2162</name>
</gene>
<dbReference type="PANTHER" id="PTHR43044:SF1">
    <property type="entry name" value="QUINOL:CYTOCHROME C OXIDOREDUCTASE QUINONE-BINDING SUBUNIT 2"/>
    <property type="match status" value="1"/>
</dbReference>
<feature type="transmembrane region" description="Helical" evidence="1">
    <location>
        <begin position="361"/>
        <end position="383"/>
    </location>
</feature>
<dbReference type="AlphaFoldDB" id="D1C6G3"/>
<feature type="transmembrane region" description="Helical" evidence="1">
    <location>
        <begin position="75"/>
        <end position="102"/>
    </location>
</feature>
<dbReference type="OrthoDB" id="149158at2"/>
<evidence type="ECO:0008006" key="4">
    <source>
        <dbReference type="Google" id="ProtNLM"/>
    </source>
</evidence>
<name>D1C6G3_SPHTD</name>
<dbReference type="eggNOG" id="COG5557">
    <property type="taxonomic scope" value="Bacteria"/>
</dbReference>
<feature type="transmembrane region" description="Helical" evidence="1">
    <location>
        <begin position="296"/>
        <end position="315"/>
    </location>
</feature>
<feature type="transmembrane region" description="Helical" evidence="1">
    <location>
        <begin position="335"/>
        <end position="354"/>
    </location>
</feature>
<sequence>MASHEITAHNGHHRSLPRVWELPPQQIVSDGLQRIRAAGSTYRLLLIITAILGVVGVVALIAGPVLSGWGERQPWTYVAVTFGFLMSTVGAAPCVSVATRLVRGHWRRPVNRLAELWAAAMIVPLILFFLLVALLPNTEGRPSLWFGWWGAPWLWDSLMMIALVICGYAFLYTAARPDMAIVRDQVDGNLNGRFARLARGFRGSTQEWRTVDRAVAYFGALYVLLYVGTMTLISADFILALIPGNNSAIFPATYTVQAFESGVALTLVTAGVMRVWGGARDYLHKEQFFALGKLQLALGLLWFYFHWTEFIIWWYGRTPRETALLRLLYFDTYFVPFAVAFALMFLAPLTVLLWNRIRAGVVGPIVVGALVLVGQVFEQIRLYSASFSPNNIYEGELTVIPPAYVPGVLDILILVGLIGGAVCLGLLALRFVPYPSIWEVTGGLWLRAKKPFHKTEVVVIGKPD</sequence>
<reference evidence="2 3" key="2">
    <citation type="journal article" date="2010" name="Stand. Genomic Sci.">
        <title>Complete genome sequence of Desulfohalobium retbaense type strain (HR(100)).</title>
        <authorList>
            <person name="Spring S."/>
            <person name="Nolan M."/>
            <person name="Lapidus A."/>
            <person name="Glavina Del Rio T."/>
            <person name="Copeland A."/>
            <person name="Tice H."/>
            <person name="Cheng J.F."/>
            <person name="Lucas S."/>
            <person name="Land M."/>
            <person name="Chen F."/>
            <person name="Bruce D."/>
            <person name="Goodwin L."/>
            <person name="Pitluck S."/>
            <person name="Ivanova N."/>
            <person name="Mavromatis K."/>
            <person name="Mikhailova N."/>
            <person name="Pati A."/>
            <person name="Chen A."/>
            <person name="Palaniappan K."/>
            <person name="Hauser L."/>
            <person name="Chang Y.J."/>
            <person name="Jeffries C.D."/>
            <person name="Munk C."/>
            <person name="Kiss H."/>
            <person name="Chain P."/>
            <person name="Han C."/>
            <person name="Brettin T."/>
            <person name="Detter J.C."/>
            <person name="Schuler E."/>
            <person name="Goker M."/>
            <person name="Rohde M."/>
            <person name="Bristow J."/>
            <person name="Eisen J.A."/>
            <person name="Markowitz V."/>
            <person name="Hugenholtz P."/>
            <person name="Kyrpides N.C."/>
            <person name="Klenk H.P."/>
        </authorList>
    </citation>
    <scope>NUCLEOTIDE SEQUENCE [LARGE SCALE GENOMIC DNA]</scope>
    <source>
        <strain evidence="3">ATCC 49802 / DSM 20745 / S 6022</strain>
    </source>
</reference>
<dbReference type="PANTHER" id="PTHR43044">
    <property type="match status" value="1"/>
</dbReference>
<keyword evidence="3" id="KW-1185">Reference proteome</keyword>
<feature type="transmembrane region" description="Helical" evidence="1">
    <location>
        <begin position="214"/>
        <end position="242"/>
    </location>
</feature>
<feature type="transmembrane region" description="Helical" evidence="1">
    <location>
        <begin position="403"/>
        <end position="429"/>
    </location>
</feature>
<evidence type="ECO:0000313" key="3">
    <source>
        <dbReference type="Proteomes" id="UP000002027"/>
    </source>
</evidence>
<keyword evidence="1" id="KW-1133">Transmembrane helix</keyword>
<feature type="transmembrane region" description="Helical" evidence="1">
    <location>
        <begin position="114"/>
        <end position="135"/>
    </location>
</feature>
<dbReference type="KEGG" id="sti:Sthe_2162"/>
<evidence type="ECO:0000256" key="1">
    <source>
        <dbReference type="SAM" id="Phobius"/>
    </source>
</evidence>
<feature type="transmembrane region" description="Helical" evidence="1">
    <location>
        <begin position="254"/>
        <end position="276"/>
    </location>
</feature>
<dbReference type="STRING" id="479434.Sthe_2162"/>
<dbReference type="EMBL" id="CP001823">
    <property type="protein sequence ID" value="ACZ39588.1"/>
    <property type="molecule type" value="Genomic_DNA"/>
</dbReference>
<keyword evidence="1" id="KW-0472">Membrane</keyword>